<dbReference type="AlphaFoldDB" id="A0A0H4P810"/>
<keyword evidence="4" id="KW-1185">Reference proteome</keyword>
<evidence type="ECO:0000313" key="3">
    <source>
        <dbReference type="EMBL" id="AKP50586.1"/>
    </source>
</evidence>
<dbReference type="InterPro" id="IPR005804">
    <property type="entry name" value="FA_desaturase_dom"/>
</dbReference>
<dbReference type="GO" id="GO:0016717">
    <property type="term" value="F:oxidoreductase activity, acting on paired donors, with oxidation of a pair of donors resulting in the reduction of molecular oxygen to two molecules of water"/>
    <property type="evidence" value="ECO:0007669"/>
    <property type="project" value="TreeGrafter"/>
</dbReference>
<feature type="transmembrane region" description="Helical" evidence="1">
    <location>
        <begin position="96"/>
        <end position="113"/>
    </location>
</feature>
<feature type="domain" description="Fatty acid desaturase" evidence="2">
    <location>
        <begin position="64"/>
        <end position="328"/>
    </location>
</feature>
<gene>
    <name evidence="3" type="ORF">CA2015_1137</name>
</gene>
<keyword evidence="1" id="KW-1133">Transmembrane helix</keyword>
<feature type="transmembrane region" description="Helical" evidence="1">
    <location>
        <begin position="34"/>
        <end position="57"/>
    </location>
</feature>
<feature type="transmembrane region" description="Helical" evidence="1">
    <location>
        <begin position="160"/>
        <end position="183"/>
    </location>
</feature>
<dbReference type="GO" id="GO:0008610">
    <property type="term" value="P:lipid biosynthetic process"/>
    <property type="evidence" value="ECO:0007669"/>
    <property type="project" value="UniProtKB-ARBA"/>
</dbReference>
<proteinExistence type="predicted"/>
<name>A0A0H4P810_9BACT</name>
<dbReference type="InterPro" id="IPR012171">
    <property type="entry name" value="Fatty_acid_desaturase"/>
</dbReference>
<dbReference type="GO" id="GO:0016020">
    <property type="term" value="C:membrane"/>
    <property type="evidence" value="ECO:0007669"/>
    <property type="project" value="TreeGrafter"/>
</dbReference>
<dbReference type="KEGG" id="camu:CA2015_1137"/>
<keyword evidence="1" id="KW-0472">Membrane</keyword>
<dbReference type="PANTHER" id="PTHR19353">
    <property type="entry name" value="FATTY ACID DESATURASE 2"/>
    <property type="match status" value="1"/>
</dbReference>
<dbReference type="PANTHER" id="PTHR19353:SF19">
    <property type="entry name" value="DELTA(5) FATTY ACID DESATURASE C-RELATED"/>
    <property type="match status" value="1"/>
</dbReference>
<dbReference type="EMBL" id="CP012040">
    <property type="protein sequence ID" value="AKP50586.1"/>
    <property type="molecule type" value="Genomic_DNA"/>
</dbReference>
<dbReference type="OrthoDB" id="104711at2"/>
<dbReference type="Proteomes" id="UP000036520">
    <property type="component" value="Chromosome"/>
</dbReference>
<sequence length="351" mass="41124">MRNKHLHIAQDSELLQTIYRNVEQELLIDRKAFLILNILKFSFYFSLSGIFYALLFIVQSPSLFILTYVSFGFMTLLLAFNFSHDCSHNTLFKSKKVNNLCFIALYTLVGAHGEAWKQRHVQSHHFAPNVKDYDSDLRISKLIRIIPGSPWFWYHKFQPIYAPIAYTTYSLFWILVKDFYLLYSKDEYDQVKNRGYHLSFWIQKSSYFVLIMGLPLLYSQQAWAIVLLGFLAMHLAQSLFLLLTFFMTHHVEGTLYPDTTEDGTIETSWVMNQIKSSNDMHPFSKTANFILGGFNNHIAHHLFPHIHHTYYPQLSQILYTVLADHNIQPNQTSYVGGILSHFKLLKRMSRP</sequence>
<dbReference type="STRING" id="320787.CA2015_1137"/>
<dbReference type="Pfam" id="PF00487">
    <property type="entry name" value="FA_desaturase"/>
    <property type="match status" value="1"/>
</dbReference>
<evidence type="ECO:0000313" key="4">
    <source>
        <dbReference type="Proteomes" id="UP000036520"/>
    </source>
</evidence>
<feature type="transmembrane region" description="Helical" evidence="1">
    <location>
        <begin position="195"/>
        <end position="217"/>
    </location>
</feature>
<dbReference type="RefSeq" id="WP_048641016.1">
    <property type="nucleotide sequence ID" value="NZ_CP012040.1"/>
</dbReference>
<organism evidence="3 4">
    <name type="scientific">Cyclobacterium amurskyense</name>
    <dbReference type="NCBI Taxonomy" id="320787"/>
    <lineage>
        <taxon>Bacteria</taxon>
        <taxon>Pseudomonadati</taxon>
        <taxon>Bacteroidota</taxon>
        <taxon>Cytophagia</taxon>
        <taxon>Cytophagales</taxon>
        <taxon>Cyclobacteriaceae</taxon>
        <taxon>Cyclobacterium</taxon>
    </lineage>
</organism>
<feature type="transmembrane region" description="Helical" evidence="1">
    <location>
        <begin position="223"/>
        <end position="246"/>
    </location>
</feature>
<feature type="transmembrane region" description="Helical" evidence="1">
    <location>
        <begin position="63"/>
        <end position="84"/>
    </location>
</feature>
<keyword evidence="1" id="KW-0812">Transmembrane</keyword>
<accession>A0A0H4P810</accession>
<protein>
    <submittedName>
        <fullName evidence="3">Fatty acid desaturase</fullName>
    </submittedName>
</protein>
<evidence type="ECO:0000256" key="1">
    <source>
        <dbReference type="SAM" id="Phobius"/>
    </source>
</evidence>
<evidence type="ECO:0000259" key="2">
    <source>
        <dbReference type="Pfam" id="PF00487"/>
    </source>
</evidence>
<dbReference type="PATRIC" id="fig|320787.5.peg.1260"/>
<reference evidence="3 4" key="1">
    <citation type="submission" date="2015-07" db="EMBL/GenBank/DDBJ databases">
        <authorList>
            <person name="Kim K.M."/>
        </authorList>
    </citation>
    <scope>NUCLEOTIDE SEQUENCE [LARGE SCALE GENOMIC DNA]</scope>
    <source>
        <strain evidence="3 4">KCTC 12363</strain>
    </source>
</reference>